<sequence>MTLKSSAGIRSFQTSRSLRFAWRTKSRMVVSAGGGEGGAARRSGGEVAGAGSGSGAWSKSSAGTGRSIRIASAKPSNRRPTCRTAPPPSRWWRIAAPASEEPGGVAAKRGVGEVVEARPGAGAVADDDRAVADDDVGGREREDGDSPARGARARACSTPWREL</sequence>
<dbReference type="PaxDb" id="39947-A0A0P0XPX4"/>
<reference evidence="3" key="1">
    <citation type="journal article" date="2005" name="Nature">
        <title>The map-based sequence of the rice genome.</title>
        <authorList>
            <consortium name="International rice genome sequencing project (IRGSP)"/>
            <person name="Matsumoto T."/>
            <person name="Wu J."/>
            <person name="Kanamori H."/>
            <person name="Katayose Y."/>
            <person name="Fujisawa M."/>
            <person name="Namiki N."/>
            <person name="Mizuno H."/>
            <person name="Yamamoto K."/>
            <person name="Antonio B.A."/>
            <person name="Baba T."/>
            <person name="Sakata K."/>
            <person name="Nagamura Y."/>
            <person name="Aoki H."/>
            <person name="Arikawa K."/>
            <person name="Arita K."/>
            <person name="Bito T."/>
            <person name="Chiden Y."/>
            <person name="Fujitsuka N."/>
            <person name="Fukunaka R."/>
            <person name="Hamada M."/>
            <person name="Harada C."/>
            <person name="Hayashi A."/>
            <person name="Hijishita S."/>
            <person name="Honda M."/>
            <person name="Hosokawa S."/>
            <person name="Ichikawa Y."/>
            <person name="Idonuma A."/>
            <person name="Iijima M."/>
            <person name="Ikeda M."/>
            <person name="Ikeno M."/>
            <person name="Ito K."/>
            <person name="Ito S."/>
            <person name="Ito T."/>
            <person name="Ito Y."/>
            <person name="Ito Y."/>
            <person name="Iwabuchi A."/>
            <person name="Kamiya K."/>
            <person name="Karasawa W."/>
            <person name="Kurita K."/>
            <person name="Katagiri S."/>
            <person name="Kikuta A."/>
            <person name="Kobayashi H."/>
            <person name="Kobayashi N."/>
            <person name="Machita K."/>
            <person name="Maehara T."/>
            <person name="Masukawa M."/>
            <person name="Mizubayashi T."/>
            <person name="Mukai Y."/>
            <person name="Nagasaki H."/>
            <person name="Nagata Y."/>
            <person name="Naito S."/>
            <person name="Nakashima M."/>
            <person name="Nakama Y."/>
            <person name="Nakamichi Y."/>
            <person name="Nakamura M."/>
            <person name="Meguro A."/>
            <person name="Negishi M."/>
            <person name="Ohta I."/>
            <person name="Ohta T."/>
            <person name="Okamoto M."/>
            <person name="Ono N."/>
            <person name="Saji S."/>
            <person name="Sakaguchi M."/>
            <person name="Sakai K."/>
            <person name="Shibata M."/>
            <person name="Shimokawa T."/>
            <person name="Song J."/>
            <person name="Takazaki Y."/>
            <person name="Terasawa K."/>
            <person name="Tsugane M."/>
            <person name="Tsuji K."/>
            <person name="Ueda S."/>
            <person name="Waki K."/>
            <person name="Yamagata H."/>
            <person name="Yamamoto M."/>
            <person name="Yamamoto S."/>
            <person name="Yamane H."/>
            <person name="Yoshiki S."/>
            <person name="Yoshihara R."/>
            <person name="Yukawa K."/>
            <person name="Zhong H."/>
            <person name="Yano M."/>
            <person name="Yuan Q."/>
            <person name="Ouyang S."/>
            <person name="Liu J."/>
            <person name="Jones K.M."/>
            <person name="Gansberger K."/>
            <person name="Moffat K."/>
            <person name="Hill J."/>
            <person name="Bera J."/>
            <person name="Fadrosh D."/>
            <person name="Jin S."/>
            <person name="Johri S."/>
            <person name="Kim M."/>
            <person name="Overton L."/>
            <person name="Reardon M."/>
            <person name="Tsitrin T."/>
            <person name="Vuong H."/>
            <person name="Weaver B."/>
            <person name="Ciecko A."/>
            <person name="Tallon L."/>
            <person name="Jackson J."/>
            <person name="Pai G."/>
            <person name="Aken S.V."/>
            <person name="Utterback T."/>
            <person name="Reidmuller S."/>
            <person name="Feldblyum T."/>
            <person name="Hsiao J."/>
            <person name="Zismann V."/>
            <person name="Iobst S."/>
            <person name="de Vazeille A.R."/>
            <person name="Buell C.R."/>
            <person name="Ying K."/>
            <person name="Li Y."/>
            <person name="Lu T."/>
            <person name="Huang Y."/>
            <person name="Zhao Q."/>
            <person name="Feng Q."/>
            <person name="Zhang L."/>
            <person name="Zhu J."/>
            <person name="Weng Q."/>
            <person name="Mu J."/>
            <person name="Lu Y."/>
            <person name="Fan D."/>
            <person name="Liu Y."/>
            <person name="Guan J."/>
            <person name="Zhang Y."/>
            <person name="Yu S."/>
            <person name="Liu X."/>
            <person name="Zhang Y."/>
            <person name="Hong G."/>
            <person name="Han B."/>
            <person name="Choisne N."/>
            <person name="Demange N."/>
            <person name="Orjeda G."/>
            <person name="Samain S."/>
            <person name="Cattolico L."/>
            <person name="Pelletier E."/>
            <person name="Couloux A."/>
            <person name="Segurens B."/>
            <person name="Wincker P."/>
            <person name="D'Hont A."/>
            <person name="Scarpelli C."/>
            <person name="Weissenbach J."/>
            <person name="Salanoubat M."/>
            <person name="Quetier F."/>
            <person name="Yu Y."/>
            <person name="Kim H.R."/>
            <person name="Rambo T."/>
            <person name="Currie J."/>
            <person name="Collura K."/>
            <person name="Luo M."/>
            <person name="Yang T."/>
            <person name="Ammiraju J.S.S."/>
            <person name="Engler F."/>
            <person name="Soderlund C."/>
            <person name="Wing R.A."/>
            <person name="Palmer L.E."/>
            <person name="de la Bastide M."/>
            <person name="Spiegel L."/>
            <person name="Nascimento L."/>
            <person name="Zutavern T."/>
            <person name="O'Shaughnessy A."/>
            <person name="Dike S."/>
            <person name="Dedhia N."/>
            <person name="Preston R."/>
            <person name="Balija V."/>
            <person name="McCombie W.R."/>
            <person name="Chow T."/>
            <person name="Chen H."/>
            <person name="Chung M."/>
            <person name="Chen C."/>
            <person name="Shaw J."/>
            <person name="Wu H."/>
            <person name="Hsiao K."/>
            <person name="Chao Y."/>
            <person name="Chu M."/>
            <person name="Cheng C."/>
            <person name="Hour A."/>
            <person name="Lee P."/>
            <person name="Lin S."/>
            <person name="Lin Y."/>
            <person name="Liou J."/>
            <person name="Liu S."/>
            <person name="Hsing Y."/>
            <person name="Raghuvanshi S."/>
            <person name="Mohanty A."/>
            <person name="Bharti A.K."/>
            <person name="Gaur A."/>
            <person name="Gupta V."/>
            <person name="Kumar D."/>
            <person name="Ravi V."/>
            <person name="Vij S."/>
            <person name="Kapur A."/>
            <person name="Khurana P."/>
            <person name="Khurana P."/>
            <person name="Khurana J.P."/>
            <person name="Tyagi A.K."/>
            <person name="Gaikwad K."/>
            <person name="Singh A."/>
            <person name="Dalal V."/>
            <person name="Srivastava S."/>
            <person name="Dixit A."/>
            <person name="Pal A.K."/>
            <person name="Ghazi I.A."/>
            <person name="Yadav M."/>
            <person name="Pandit A."/>
            <person name="Bhargava A."/>
            <person name="Sureshbabu K."/>
            <person name="Batra K."/>
            <person name="Sharma T.R."/>
            <person name="Mohapatra T."/>
            <person name="Singh N.K."/>
            <person name="Messing J."/>
            <person name="Nelson A.B."/>
            <person name="Fuks G."/>
            <person name="Kavchok S."/>
            <person name="Keizer G."/>
            <person name="Linton E."/>
            <person name="Llaca V."/>
            <person name="Song R."/>
            <person name="Tanyolac B."/>
            <person name="Young S."/>
            <person name="Ho-Il K."/>
            <person name="Hahn J.H."/>
            <person name="Sangsakoo G."/>
            <person name="Vanavichit A."/>
            <person name="de Mattos Luiz.A.T."/>
            <person name="Zimmer P.D."/>
            <person name="Malone G."/>
            <person name="Dellagostin O."/>
            <person name="de Oliveira A.C."/>
            <person name="Bevan M."/>
            <person name="Bancroft I."/>
            <person name="Minx P."/>
            <person name="Cordum H."/>
            <person name="Wilson R."/>
            <person name="Cheng Z."/>
            <person name="Jin W."/>
            <person name="Jiang J."/>
            <person name="Leong S.A."/>
            <person name="Iwama H."/>
            <person name="Gojobori T."/>
            <person name="Itoh T."/>
            <person name="Niimura Y."/>
            <person name="Fujii Y."/>
            <person name="Habara T."/>
            <person name="Sakai H."/>
            <person name="Sato Y."/>
            <person name="Wilson G."/>
            <person name="Kumar K."/>
            <person name="McCouch S."/>
            <person name="Juretic N."/>
            <person name="Hoen D."/>
            <person name="Wright S."/>
            <person name="Bruskiewich R."/>
            <person name="Bureau T."/>
            <person name="Miyao A."/>
            <person name="Hirochika H."/>
            <person name="Nishikawa T."/>
            <person name="Kadowaki K."/>
            <person name="Sugiura M."/>
            <person name="Burr B."/>
            <person name="Sasaki T."/>
        </authorList>
    </citation>
    <scope>NUCLEOTIDE SEQUENCE [LARGE SCALE GENOMIC DNA]</scope>
    <source>
        <strain evidence="3">cv. Nipponbare</strain>
    </source>
</reference>
<evidence type="ECO:0000256" key="1">
    <source>
        <dbReference type="SAM" id="MobiDB-lite"/>
    </source>
</evidence>
<organism evidence="2 3">
    <name type="scientific">Oryza sativa subsp. japonica</name>
    <name type="common">Rice</name>
    <dbReference type="NCBI Taxonomy" id="39947"/>
    <lineage>
        <taxon>Eukaryota</taxon>
        <taxon>Viridiplantae</taxon>
        <taxon>Streptophyta</taxon>
        <taxon>Embryophyta</taxon>
        <taxon>Tracheophyta</taxon>
        <taxon>Spermatophyta</taxon>
        <taxon>Magnoliopsida</taxon>
        <taxon>Liliopsida</taxon>
        <taxon>Poales</taxon>
        <taxon>Poaceae</taxon>
        <taxon>BOP clade</taxon>
        <taxon>Oryzoideae</taxon>
        <taxon>Oryzeae</taxon>
        <taxon>Oryzinae</taxon>
        <taxon>Oryza</taxon>
        <taxon>Oryza sativa</taxon>
    </lineage>
</organism>
<reference evidence="2 3" key="2">
    <citation type="journal article" date="2013" name="Plant Cell Physiol.">
        <title>Rice Annotation Project Database (RAP-DB): an integrative and interactive database for rice genomics.</title>
        <authorList>
            <person name="Sakai H."/>
            <person name="Lee S.S."/>
            <person name="Tanaka T."/>
            <person name="Numa H."/>
            <person name="Kim J."/>
            <person name="Kawahara Y."/>
            <person name="Wakimoto H."/>
            <person name="Yang C.C."/>
            <person name="Iwamoto M."/>
            <person name="Abe T."/>
            <person name="Yamada Y."/>
            <person name="Muto A."/>
            <person name="Inokuchi H."/>
            <person name="Ikemura T."/>
            <person name="Matsumoto T."/>
            <person name="Sasaki T."/>
            <person name="Itoh T."/>
        </authorList>
    </citation>
    <scope>NUCLEOTIDE SEQUENCE [LARGE SCALE GENOMIC DNA]</scope>
    <source>
        <strain evidence="3">cv. Nipponbare</strain>
    </source>
</reference>
<evidence type="ECO:0000313" key="2">
    <source>
        <dbReference type="EMBL" id="BAT08806.1"/>
    </source>
</evidence>
<evidence type="ECO:0000313" key="3">
    <source>
        <dbReference type="Proteomes" id="UP000059680"/>
    </source>
</evidence>
<feature type="compositionally biased region" description="Basic and acidic residues" evidence="1">
    <location>
        <begin position="126"/>
        <end position="146"/>
    </location>
</feature>
<dbReference type="Gramene" id="Os09t0500151-00">
    <property type="protein sequence ID" value="Os09t0500151-00"/>
    <property type="gene ID" value="Os09g0500151"/>
</dbReference>
<feature type="compositionally biased region" description="Low complexity" evidence="1">
    <location>
        <begin position="55"/>
        <end position="65"/>
    </location>
</feature>
<feature type="region of interest" description="Disordered" evidence="1">
    <location>
        <begin position="31"/>
        <end position="89"/>
    </location>
</feature>
<dbReference type="Proteomes" id="UP000059680">
    <property type="component" value="Chromosome 9"/>
</dbReference>
<dbReference type="InParanoid" id="A0A0P0XPX4"/>
<reference evidence="2 3" key="3">
    <citation type="journal article" date="2013" name="Rice">
        <title>Improvement of the Oryza sativa Nipponbare reference genome using next generation sequence and optical map data.</title>
        <authorList>
            <person name="Kawahara Y."/>
            <person name="de la Bastide M."/>
            <person name="Hamilton J.P."/>
            <person name="Kanamori H."/>
            <person name="McCombie W.R."/>
            <person name="Ouyang S."/>
            <person name="Schwartz D.C."/>
            <person name="Tanaka T."/>
            <person name="Wu J."/>
            <person name="Zhou S."/>
            <person name="Childs K.L."/>
            <person name="Davidson R.M."/>
            <person name="Lin H."/>
            <person name="Quesada-Ocampo L."/>
            <person name="Vaillancourt B."/>
            <person name="Sakai H."/>
            <person name="Lee S.S."/>
            <person name="Kim J."/>
            <person name="Numa H."/>
            <person name="Itoh T."/>
            <person name="Buell C.R."/>
            <person name="Matsumoto T."/>
        </authorList>
    </citation>
    <scope>NUCLEOTIDE SEQUENCE [LARGE SCALE GENOMIC DNA]</scope>
    <source>
        <strain evidence="3">cv. Nipponbare</strain>
    </source>
</reference>
<feature type="region of interest" description="Disordered" evidence="1">
    <location>
        <begin position="118"/>
        <end position="163"/>
    </location>
</feature>
<dbReference type="AlphaFoldDB" id="A0A0P0XPX4"/>
<keyword evidence="3" id="KW-1185">Reference proteome</keyword>
<name>A0A0P0XPX4_ORYSJ</name>
<accession>A0A0P0XPX4</accession>
<proteinExistence type="predicted"/>
<protein>
    <submittedName>
        <fullName evidence="2">Os09g0500151 protein</fullName>
    </submittedName>
</protein>
<dbReference type="EMBL" id="AP014965">
    <property type="protein sequence ID" value="BAT08806.1"/>
    <property type="molecule type" value="Genomic_DNA"/>
</dbReference>
<gene>
    <name evidence="2" type="ordered locus">Os09g0500151</name>
    <name evidence="2" type="ORF">OSNPB_090500151</name>
</gene>